<dbReference type="RefSeq" id="WP_194451928.1">
    <property type="nucleotide sequence ID" value="NZ_CP063849.1"/>
</dbReference>
<feature type="transmembrane region" description="Helical" evidence="1">
    <location>
        <begin position="6"/>
        <end position="28"/>
    </location>
</feature>
<reference evidence="2 3" key="1">
    <citation type="submission" date="2020-10" db="EMBL/GenBank/DDBJ databases">
        <title>Complete genome sequence of Paludibaculum fermentans P105T, a facultatively anaerobic acidobacterium capable of dissimilatory Fe(III) reduction.</title>
        <authorList>
            <person name="Dedysh S.N."/>
            <person name="Beletsky A.V."/>
            <person name="Kulichevskaya I.S."/>
            <person name="Mardanov A.V."/>
            <person name="Ravin N.V."/>
        </authorList>
    </citation>
    <scope>NUCLEOTIDE SEQUENCE [LARGE SCALE GENOMIC DNA]</scope>
    <source>
        <strain evidence="2 3">P105</strain>
    </source>
</reference>
<protein>
    <submittedName>
        <fullName evidence="2">Uncharacterized protein</fullName>
    </submittedName>
</protein>
<name>A0A7S7SMS8_PALFE</name>
<dbReference type="EMBL" id="CP063849">
    <property type="protein sequence ID" value="QOY90263.1"/>
    <property type="molecule type" value="Genomic_DNA"/>
</dbReference>
<feature type="transmembrane region" description="Helical" evidence="1">
    <location>
        <begin position="161"/>
        <end position="186"/>
    </location>
</feature>
<organism evidence="2 3">
    <name type="scientific">Paludibaculum fermentans</name>
    <dbReference type="NCBI Taxonomy" id="1473598"/>
    <lineage>
        <taxon>Bacteria</taxon>
        <taxon>Pseudomonadati</taxon>
        <taxon>Acidobacteriota</taxon>
        <taxon>Terriglobia</taxon>
        <taxon>Bryobacterales</taxon>
        <taxon>Bryobacteraceae</taxon>
        <taxon>Paludibaculum</taxon>
    </lineage>
</organism>
<evidence type="ECO:0000313" key="3">
    <source>
        <dbReference type="Proteomes" id="UP000593892"/>
    </source>
</evidence>
<evidence type="ECO:0000256" key="1">
    <source>
        <dbReference type="SAM" id="Phobius"/>
    </source>
</evidence>
<dbReference type="Proteomes" id="UP000593892">
    <property type="component" value="Chromosome"/>
</dbReference>
<dbReference type="KEGG" id="pfer:IRI77_10000"/>
<feature type="transmembrane region" description="Helical" evidence="1">
    <location>
        <begin position="70"/>
        <end position="91"/>
    </location>
</feature>
<sequence>MNDYGVFANLATVAASLASAAAAVRLAFMKRSKWQPPEEAVPAAVSRFAALLAMVVIALLYVFGRKVGQIALATITITLFVIAVACLIIALRTNVKYSFYYPKRNHEPDRKLGGDVLTDEAARIRKQKSLSEQQLFEDAQGDKDLVWTKASQASVMTRSTLSFIGLVGLGTCTLAAAAMLVVISMAE</sequence>
<evidence type="ECO:0000313" key="2">
    <source>
        <dbReference type="EMBL" id="QOY90263.1"/>
    </source>
</evidence>
<keyword evidence="1" id="KW-0812">Transmembrane</keyword>
<keyword evidence="1" id="KW-0472">Membrane</keyword>
<feature type="transmembrane region" description="Helical" evidence="1">
    <location>
        <begin position="40"/>
        <end position="64"/>
    </location>
</feature>
<keyword evidence="1" id="KW-1133">Transmembrane helix</keyword>
<proteinExistence type="predicted"/>
<dbReference type="AlphaFoldDB" id="A0A7S7SMS8"/>
<keyword evidence="3" id="KW-1185">Reference proteome</keyword>
<gene>
    <name evidence="2" type="ORF">IRI77_10000</name>
</gene>
<accession>A0A7S7SMS8</accession>